<keyword evidence="2 9" id="KW-0813">Transport</keyword>
<keyword evidence="6 10" id="KW-0798">TonB box</keyword>
<evidence type="ECO:0000259" key="13">
    <source>
        <dbReference type="Pfam" id="PF07715"/>
    </source>
</evidence>
<dbReference type="Pfam" id="PF07715">
    <property type="entry name" value="Plug"/>
    <property type="match status" value="1"/>
</dbReference>
<dbReference type="InterPro" id="IPR037066">
    <property type="entry name" value="Plug_dom_sf"/>
</dbReference>
<evidence type="ECO:0000313" key="15">
    <source>
        <dbReference type="Proteomes" id="UP001379235"/>
    </source>
</evidence>
<proteinExistence type="inferred from homology"/>
<sequence>MAAVLASAAPAFAQEAAKEDDTIIVIAQQAQKQVTSNGDLGALGSQDAMSTPFNVTTYTAELVLNQQSETIGDVMKNDPSVRVSSGSGNQAELFVVRGFQLFGDAIAIDGLYGVAPRQLISPELYEGIQVLNGASAFLYGAPPGGSGVGGGINLTPKRARTELYRATASFGGRSIFGGNFDAGKRFGENEQFGIRVNGVYRKGENSIHGEDKQVGVLGAGIDFRSGPARIMLDVGYENQQVFKPRPIVRVAATLPSIPSPPSDPSYNYAQDWTYTKLRDFYGTFRIEVDVAPNVTLYTAIGARDGSEYGDYSTLTMLAVNGDGTQARLYVPRADNNEAGQLGMRAKFATGGVSHQFNAGASVAFQENRNAFMNGVFPATTRPAASCTNIPAASLTVNVFCSNLYNAPVVAAPLTGNTALATGGDLINLPRSQTFAYTSAFASDTLGFLDDRFLMTLGGRYQRIVARTYNKQNAQTSNYVRHAWTPAIGIVAKPSENISIYANRMEALVQGPVASTTTVGILNPGQVFDPYRSVQYEAGVKLAIHGLTGTLAAYTTSQPLQFNDPSPTNPTQFTFRVDGEQRNRGIELSLNGEPTDWLRFIGGITYTDAKITKSIAANLGKRAIGVPEWQVSFGAELVPPFLKAATLTGRVVYTDKQYVNLTNTQSIPAWTRFDLGMRYVFVVDGHPMTFRVSAENVTNKAYWGSASGGYLTIGAPRTFKSSITFEY</sequence>
<keyword evidence="7 9" id="KW-0472">Membrane</keyword>
<dbReference type="Pfam" id="PF00593">
    <property type="entry name" value="TonB_dep_Rec_b-barrel"/>
    <property type="match status" value="1"/>
</dbReference>
<reference evidence="14 15" key="1">
    <citation type="submission" date="2024-03" db="EMBL/GenBank/DDBJ databases">
        <authorList>
            <person name="Jo J.-H."/>
        </authorList>
    </citation>
    <scope>NUCLEOTIDE SEQUENCE [LARGE SCALE GENOMIC DNA]</scope>
    <source>
        <strain evidence="14 15">AS3R-12</strain>
    </source>
</reference>
<evidence type="ECO:0000256" key="1">
    <source>
        <dbReference type="ARBA" id="ARBA00004571"/>
    </source>
</evidence>
<keyword evidence="8 9" id="KW-0998">Cell outer membrane</keyword>
<dbReference type="Proteomes" id="UP001379235">
    <property type="component" value="Unassembled WGS sequence"/>
</dbReference>
<dbReference type="InterPro" id="IPR000531">
    <property type="entry name" value="Beta-barrel_TonB"/>
</dbReference>
<evidence type="ECO:0000256" key="7">
    <source>
        <dbReference type="ARBA" id="ARBA00023136"/>
    </source>
</evidence>
<dbReference type="PROSITE" id="PS00430">
    <property type="entry name" value="TONB_DEPENDENT_REC_1"/>
    <property type="match status" value="1"/>
</dbReference>
<evidence type="ECO:0000256" key="11">
    <source>
        <dbReference type="RuleBase" id="RU003357"/>
    </source>
</evidence>
<dbReference type="SUPFAM" id="SSF56935">
    <property type="entry name" value="Porins"/>
    <property type="match status" value="1"/>
</dbReference>
<dbReference type="PANTHER" id="PTHR32552">
    <property type="entry name" value="FERRICHROME IRON RECEPTOR-RELATED"/>
    <property type="match status" value="1"/>
</dbReference>
<evidence type="ECO:0000313" key="14">
    <source>
        <dbReference type="EMBL" id="MEJ6011394.1"/>
    </source>
</evidence>
<dbReference type="Gene3D" id="2.170.130.10">
    <property type="entry name" value="TonB-dependent receptor, plug domain"/>
    <property type="match status" value="1"/>
</dbReference>
<dbReference type="InterPro" id="IPR039426">
    <property type="entry name" value="TonB-dep_rcpt-like"/>
</dbReference>
<comment type="similarity">
    <text evidence="9 11">Belongs to the TonB-dependent receptor family.</text>
</comment>
<keyword evidence="5" id="KW-0732">Signal</keyword>
<feature type="short sequence motif" description="TonB box" evidence="10">
    <location>
        <begin position="22"/>
        <end position="28"/>
    </location>
</feature>
<comment type="subcellular location">
    <subcellularLocation>
        <location evidence="1 9">Cell outer membrane</location>
        <topology evidence="1 9">Multi-pass membrane protein</topology>
    </subcellularLocation>
</comment>
<dbReference type="CDD" id="cd01347">
    <property type="entry name" value="ligand_gated_channel"/>
    <property type="match status" value="1"/>
</dbReference>
<evidence type="ECO:0000256" key="10">
    <source>
        <dbReference type="PROSITE-ProRule" id="PRU10143"/>
    </source>
</evidence>
<dbReference type="InterPro" id="IPR036942">
    <property type="entry name" value="Beta-barrel_TonB_sf"/>
</dbReference>
<dbReference type="EMBL" id="JBBHJY010000008">
    <property type="protein sequence ID" value="MEJ6011394.1"/>
    <property type="molecule type" value="Genomic_DNA"/>
</dbReference>
<evidence type="ECO:0000256" key="8">
    <source>
        <dbReference type="ARBA" id="ARBA00023237"/>
    </source>
</evidence>
<dbReference type="PROSITE" id="PS52016">
    <property type="entry name" value="TONB_DEPENDENT_REC_3"/>
    <property type="match status" value="1"/>
</dbReference>
<organism evidence="14 15">
    <name type="scientific">Novosphingobium aquae</name>
    <dbReference type="NCBI Taxonomy" id="3133435"/>
    <lineage>
        <taxon>Bacteria</taxon>
        <taxon>Pseudomonadati</taxon>
        <taxon>Pseudomonadota</taxon>
        <taxon>Alphaproteobacteria</taxon>
        <taxon>Sphingomonadales</taxon>
        <taxon>Sphingomonadaceae</taxon>
        <taxon>Novosphingobium</taxon>
    </lineage>
</organism>
<keyword evidence="14" id="KW-0675">Receptor</keyword>
<protein>
    <submittedName>
        <fullName evidence="14">TonB-dependent receptor</fullName>
    </submittedName>
</protein>
<dbReference type="RefSeq" id="WP_339968599.1">
    <property type="nucleotide sequence ID" value="NZ_JBBHJY010000008.1"/>
</dbReference>
<evidence type="ECO:0000259" key="12">
    <source>
        <dbReference type="Pfam" id="PF00593"/>
    </source>
</evidence>
<evidence type="ECO:0000256" key="4">
    <source>
        <dbReference type="ARBA" id="ARBA00022692"/>
    </source>
</evidence>
<dbReference type="InterPro" id="IPR012910">
    <property type="entry name" value="Plug_dom"/>
</dbReference>
<dbReference type="InterPro" id="IPR010916">
    <property type="entry name" value="TonB_box_CS"/>
</dbReference>
<dbReference type="Gene3D" id="2.40.170.20">
    <property type="entry name" value="TonB-dependent receptor, beta-barrel domain"/>
    <property type="match status" value="1"/>
</dbReference>
<dbReference type="PANTHER" id="PTHR32552:SF82">
    <property type="entry name" value="FCUA PROTEIN"/>
    <property type="match status" value="1"/>
</dbReference>
<keyword evidence="15" id="KW-1185">Reference proteome</keyword>
<accession>A0ABU8SD36</accession>
<evidence type="ECO:0000256" key="5">
    <source>
        <dbReference type="ARBA" id="ARBA00022729"/>
    </source>
</evidence>
<keyword evidence="3 9" id="KW-1134">Transmembrane beta strand</keyword>
<keyword evidence="4 9" id="KW-0812">Transmembrane</keyword>
<gene>
    <name evidence="14" type="ORF">WG900_15855</name>
</gene>
<evidence type="ECO:0000256" key="9">
    <source>
        <dbReference type="PROSITE-ProRule" id="PRU01360"/>
    </source>
</evidence>
<feature type="domain" description="TonB-dependent receptor-like beta-barrel" evidence="12">
    <location>
        <begin position="266"/>
        <end position="696"/>
    </location>
</feature>
<comment type="caution">
    <text evidence="14">The sequence shown here is derived from an EMBL/GenBank/DDBJ whole genome shotgun (WGS) entry which is preliminary data.</text>
</comment>
<feature type="domain" description="TonB-dependent receptor plug" evidence="13">
    <location>
        <begin position="48"/>
        <end position="143"/>
    </location>
</feature>
<evidence type="ECO:0000256" key="3">
    <source>
        <dbReference type="ARBA" id="ARBA00022452"/>
    </source>
</evidence>
<evidence type="ECO:0000256" key="2">
    <source>
        <dbReference type="ARBA" id="ARBA00022448"/>
    </source>
</evidence>
<evidence type="ECO:0000256" key="6">
    <source>
        <dbReference type="ARBA" id="ARBA00023077"/>
    </source>
</evidence>
<name>A0ABU8SD36_9SPHN</name>